<accession>A0ACB6QF21</accession>
<evidence type="ECO:0000313" key="1">
    <source>
        <dbReference type="EMBL" id="KAF2465558.1"/>
    </source>
</evidence>
<comment type="caution">
    <text evidence="1">The sequence shown here is derived from an EMBL/GenBank/DDBJ whole genome shotgun (WGS) entry which is preliminary data.</text>
</comment>
<keyword evidence="2" id="KW-1185">Reference proteome</keyword>
<gene>
    <name evidence="1" type="ORF">BDR25DRAFT_295138</name>
</gene>
<reference evidence="1" key="1">
    <citation type="journal article" date="2020" name="Stud. Mycol.">
        <title>101 Dothideomycetes genomes: a test case for predicting lifestyles and emergence of pathogens.</title>
        <authorList>
            <person name="Haridas S."/>
            <person name="Albert R."/>
            <person name="Binder M."/>
            <person name="Bloem J."/>
            <person name="Labutti K."/>
            <person name="Salamov A."/>
            <person name="Andreopoulos B."/>
            <person name="Baker S."/>
            <person name="Barry K."/>
            <person name="Bills G."/>
            <person name="Bluhm B."/>
            <person name="Cannon C."/>
            <person name="Castanera R."/>
            <person name="Culley D."/>
            <person name="Daum C."/>
            <person name="Ezra D."/>
            <person name="Gonzalez J."/>
            <person name="Henrissat B."/>
            <person name="Kuo A."/>
            <person name="Liang C."/>
            <person name="Lipzen A."/>
            <person name="Lutzoni F."/>
            <person name="Magnuson J."/>
            <person name="Mondo S."/>
            <person name="Nolan M."/>
            <person name="Ohm R."/>
            <person name="Pangilinan J."/>
            <person name="Park H.-J."/>
            <person name="Ramirez L."/>
            <person name="Alfaro M."/>
            <person name="Sun H."/>
            <person name="Tritt A."/>
            <person name="Yoshinaga Y."/>
            <person name="Zwiers L.-H."/>
            <person name="Turgeon B."/>
            <person name="Goodwin S."/>
            <person name="Spatafora J."/>
            <person name="Crous P."/>
            <person name="Grigoriev I."/>
        </authorList>
    </citation>
    <scope>NUCLEOTIDE SEQUENCE</scope>
    <source>
        <strain evidence="1">ATCC 200398</strain>
    </source>
</reference>
<organism evidence="1 2">
    <name type="scientific">Lindgomyces ingoldianus</name>
    <dbReference type="NCBI Taxonomy" id="673940"/>
    <lineage>
        <taxon>Eukaryota</taxon>
        <taxon>Fungi</taxon>
        <taxon>Dikarya</taxon>
        <taxon>Ascomycota</taxon>
        <taxon>Pezizomycotina</taxon>
        <taxon>Dothideomycetes</taxon>
        <taxon>Pleosporomycetidae</taxon>
        <taxon>Pleosporales</taxon>
        <taxon>Lindgomycetaceae</taxon>
        <taxon>Lindgomyces</taxon>
    </lineage>
</organism>
<protein>
    <submittedName>
        <fullName evidence="1">Uncharacterized protein</fullName>
    </submittedName>
</protein>
<dbReference type="EMBL" id="MU003529">
    <property type="protein sequence ID" value="KAF2465558.1"/>
    <property type="molecule type" value="Genomic_DNA"/>
</dbReference>
<evidence type="ECO:0000313" key="2">
    <source>
        <dbReference type="Proteomes" id="UP000799755"/>
    </source>
</evidence>
<name>A0ACB6QF21_9PLEO</name>
<sequence length="1261" mass="139542">MSESSELQPNKTTKDTQIASSFSHSDDDEGLSEQTAKLPLPGPHQQKHIRNRELAAQVPNSSSSGEEDDLPVRSNRARRLITRKDKSRLPQSSPSATPRSRRSSRGLFVSPTASPITAKTSKTTYPVPSDSDDSVNPRLNADLMERTRKIRAERKRLQKEQHDQKKQQPRAGHDADQESDSDPDGENGRRLTQQSKPTRKASKKAMEEMAREQQRINRNMQLTHQAKTKKRHGIKDLFAKLGYNHAIPEEPTALSSSDANSPLGSSDVEGIQAHDTPPTSPPSQENSIKMPDAITGVEILPETDSLQEKVDHALAPTATTLPPVTVDKGKGRALDFQNLSTNPLLEQEQPTIIRNAQLNTPKLSSAEMVDLSDSEDDIEVMKPKSRFPVFDNLPKRQQQEAPSLLHLRHLAHLTSPSKTAPKGRRSMNATELQMSLGRRARQQAQKEREEKIADLKRRGIHVETEEEREKHQLEIEDMVVQIEKARQEDLKLRKIEREEAKKNGETGDLMLSSDEDEDYVGDGEEEGGELEEPEYEAELELSGSEEEDVEEEAEDEDEEMDEDGQADNSNGLLDPEACEDGDESEECLEEDFGNEQEMEDEPVCTPTRKTATRRARNVVVDDEDESEDEAPKSSSQSLQKTQATQVDEMAAFGFNSGTGLGLTQVFAGTMANLESNSQTTHPLDEEPEQDSLDFLRSLPDTQPLGLLNSTPDLLVPNSQEPAPQAGDSQASQVSQIYLGFSQLIGTSPNFPQTQLSEMPEPTQDAGFELSFSPAGLVPLPSTINTVMLPIAETPVVQRRGRLQRRKDMVPELSFIDEDNIPAESEEEETQPTSGSRDAFDALKQAAKKQRVVNDFNKKTSWAKDVVEEQAEESEDEYAGIGGASDDDSGEDDEELAKMIDINDVKVDERRIAAYYAEKAKADDEKNINQLYKDIMSGALRKGRGGGAFDVSDDEDEAEQRRRKKQQEFQLMRKALVADERIGKLAENPKQMAFFRTLEDHEDDQDFQFLDAPAIDVDMDGSGSGSGSQSNSAQEGEEDITVPDSQSLAPTTTAPINPLKRKAPDAQDKENRPPPHARRTAPSDNFTRKPISFADVQQSVLELLDEPNMVPESSYTDFSDSGDELPAPIKPAPRTIIDRLSLSRSASLSSTPDTSRSGNVAFHAPSAGAHQPGFRVPSLVRKATSNISTTSERSSGFNTPVEGGVRRGGTGRSNIHAQAREAERRAKVEKVERKRKEQLKRKVGRESRAKRSVLGSLDGGFE</sequence>
<dbReference type="Proteomes" id="UP000799755">
    <property type="component" value="Unassembled WGS sequence"/>
</dbReference>
<proteinExistence type="predicted"/>